<evidence type="ECO:0000313" key="3">
    <source>
        <dbReference type="Proteomes" id="UP000219440"/>
    </source>
</evidence>
<dbReference type="AlphaFoldDB" id="A0A2C8ZGX5"/>
<dbReference type="OrthoDB" id="5123855at2"/>
<proteinExistence type="predicted"/>
<reference evidence="2 3" key="1">
    <citation type="submission" date="2017-09" db="EMBL/GenBank/DDBJ databases">
        <authorList>
            <person name="Ehlers B."/>
            <person name="Leendertz F.H."/>
        </authorList>
    </citation>
    <scope>NUCLEOTIDE SEQUENCE [LARGE SCALE GENOMIC DNA]</scope>
    <source>
        <strain evidence="2 3">CGMCC 1.05381</strain>
    </source>
</reference>
<dbReference type="RefSeq" id="WP_097060441.1">
    <property type="nucleotide sequence ID" value="NZ_BMLC01000001.1"/>
</dbReference>
<protein>
    <recommendedName>
        <fullName evidence="1">DUF7882 domain-containing protein</fullName>
    </recommendedName>
</protein>
<dbReference type="Pfam" id="PF25355">
    <property type="entry name" value="DUF7882"/>
    <property type="match status" value="1"/>
</dbReference>
<feature type="domain" description="DUF7882" evidence="1">
    <location>
        <begin position="1"/>
        <end position="97"/>
    </location>
</feature>
<gene>
    <name evidence="2" type="ORF">SAMN06296378_1288</name>
</gene>
<evidence type="ECO:0000313" key="2">
    <source>
        <dbReference type="EMBL" id="SOE63865.1"/>
    </source>
</evidence>
<dbReference type="EMBL" id="OCST01000003">
    <property type="protein sequence ID" value="SOE63865.1"/>
    <property type="molecule type" value="Genomic_DNA"/>
</dbReference>
<evidence type="ECO:0000259" key="1">
    <source>
        <dbReference type="Pfam" id="PF25355"/>
    </source>
</evidence>
<dbReference type="Proteomes" id="UP000219440">
    <property type="component" value="Unassembled WGS sequence"/>
</dbReference>
<keyword evidence="3" id="KW-1185">Reference proteome</keyword>
<organism evidence="2 3">
    <name type="scientific">Salinibacterium xinjiangense</name>
    <dbReference type="NCBI Taxonomy" id="386302"/>
    <lineage>
        <taxon>Bacteria</taxon>
        <taxon>Bacillati</taxon>
        <taxon>Actinomycetota</taxon>
        <taxon>Actinomycetes</taxon>
        <taxon>Micrococcales</taxon>
        <taxon>Microbacteriaceae</taxon>
        <taxon>Salinibacterium</taxon>
    </lineage>
</organism>
<accession>A0A2C8ZGX5</accession>
<name>A0A2C8ZGX5_9MICO</name>
<sequence>MGILLYGASGTEIPFDDRALAHLQIVITAKLRRREGFVFSWTNAPGAGSGRSAIWLDPSSTLFFRYFGSRPPVINRDWIEVLAASSNNPAGLSFSPEPEPPSAS</sequence>
<dbReference type="InterPro" id="IPR057204">
    <property type="entry name" value="DUF7882"/>
</dbReference>